<dbReference type="Proteomes" id="UP001596337">
    <property type="component" value="Unassembled WGS sequence"/>
</dbReference>
<sequence length="284" mass="30553">MLRLAGARLVDERDYPAVRAALASDPIASCMVSSRVESLGLDPFRLGGELWALESRYHRHTRLPGLCFAGANLIPLRGDTGALQSFADRALRGPRRCSSIVGPATQVLGLWDELASDWGPARELRCQQPLLALDRAPAVPCDTRVRRVRPHEIDRYYPAAVAMFTEEVGVDPRLGDGGASYHARVSELIAGGRAFARFEDGEVVFKAEIGALSATVGQIQGVWVHPERRSGGLGSAGTATVAATLIHDLGRTASLYVNSFNAPALAAYRKIGFTKVGEFATVLF</sequence>
<evidence type="ECO:0000313" key="2">
    <source>
        <dbReference type="EMBL" id="MFC6869807.1"/>
    </source>
</evidence>
<reference evidence="3" key="1">
    <citation type="journal article" date="2019" name="Int. J. Syst. Evol. Microbiol.">
        <title>The Global Catalogue of Microorganisms (GCM) 10K type strain sequencing project: providing services to taxonomists for standard genome sequencing and annotation.</title>
        <authorList>
            <consortium name="The Broad Institute Genomics Platform"/>
            <consortium name="The Broad Institute Genome Sequencing Center for Infectious Disease"/>
            <person name="Wu L."/>
            <person name="Ma J."/>
        </authorList>
    </citation>
    <scope>NUCLEOTIDE SEQUENCE [LARGE SCALE GENOMIC DNA]</scope>
    <source>
        <strain evidence="3">KCTC 32255</strain>
    </source>
</reference>
<dbReference type="InterPro" id="IPR000182">
    <property type="entry name" value="GNAT_dom"/>
</dbReference>
<dbReference type="InterPro" id="IPR025289">
    <property type="entry name" value="DUF4081"/>
</dbReference>
<keyword evidence="3" id="KW-1185">Reference proteome</keyword>
<evidence type="ECO:0000313" key="3">
    <source>
        <dbReference type="Proteomes" id="UP001596337"/>
    </source>
</evidence>
<gene>
    <name evidence="2" type="ORF">ACFQGD_21940</name>
</gene>
<dbReference type="InterPro" id="IPR016794">
    <property type="entry name" value="UCP21603_acetyltransf"/>
</dbReference>
<dbReference type="GO" id="GO:0016746">
    <property type="term" value="F:acyltransferase activity"/>
    <property type="evidence" value="ECO:0007669"/>
    <property type="project" value="UniProtKB-KW"/>
</dbReference>
<comment type="caution">
    <text evidence="2">The sequence shown here is derived from an EMBL/GenBank/DDBJ whole genome shotgun (WGS) entry which is preliminary data.</text>
</comment>
<keyword evidence="2" id="KW-0808">Transferase</keyword>
<dbReference type="InterPro" id="IPR016181">
    <property type="entry name" value="Acyl_CoA_acyltransferase"/>
</dbReference>
<dbReference type="Pfam" id="PF13312">
    <property type="entry name" value="DUF4081"/>
    <property type="match status" value="1"/>
</dbReference>
<dbReference type="EMBL" id="JBHSXX010000001">
    <property type="protein sequence ID" value="MFC6869807.1"/>
    <property type="molecule type" value="Genomic_DNA"/>
</dbReference>
<organism evidence="2 3">
    <name type="scientific">Haloechinothrix salitolerans</name>
    <dbReference type="NCBI Taxonomy" id="926830"/>
    <lineage>
        <taxon>Bacteria</taxon>
        <taxon>Bacillati</taxon>
        <taxon>Actinomycetota</taxon>
        <taxon>Actinomycetes</taxon>
        <taxon>Pseudonocardiales</taxon>
        <taxon>Pseudonocardiaceae</taxon>
        <taxon>Haloechinothrix</taxon>
    </lineage>
</organism>
<protein>
    <submittedName>
        <fullName evidence="2">GNAT family N-acetyltransferase</fullName>
        <ecNumber evidence="2">2.3.1.-</ecNumber>
    </submittedName>
</protein>
<dbReference type="PROSITE" id="PS51186">
    <property type="entry name" value="GNAT"/>
    <property type="match status" value="1"/>
</dbReference>
<dbReference type="InterPro" id="IPR013653">
    <property type="entry name" value="GCN5-like_dom"/>
</dbReference>
<evidence type="ECO:0000259" key="1">
    <source>
        <dbReference type="PROSITE" id="PS51186"/>
    </source>
</evidence>
<keyword evidence="2" id="KW-0012">Acyltransferase</keyword>
<feature type="domain" description="N-acetyltransferase" evidence="1">
    <location>
        <begin position="143"/>
        <end position="284"/>
    </location>
</feature>
<dbReference type="EC" id="2.3.1.-" evidence="2"/>
<dbReference type="Pfam" id="PF08445">
    <property type="entry name" value="FR47"/>
    <property type="match status" value="1"/>
</dbReference>
<dbReference type="Gene3D" id="3.40.630.30">
    <property type="match status" value="1"/>
</dbReference>
<dbReference type="SUPFAM" id="SSF55729">
    <property type="entry name" value="Acyl-CoA N-acyltransferases (Nat)"/>
    <property type="match status" value="1"/>
</dbReference>
<name>A0ABW2C5K5_9PSEU</name>
<dbReference type="RefSeq" id="WP_345401021.1">
    <property type="nucleotide sequence ID" value="NZ_BAABLA010000103.1"/>
</dbReference>
<dbReference type="PIRSF" id="PIRSF021603">
    <property type="entry name" value="UCP21603_acetyltransf"/>
    <property type="match status" value="1"/>
</dbReference>
<accession>A0ABW2C5K5</accession>
<proteinExistence type="predicted"/>